<dbReference type="RefSeq" id="WP_197433975.1">
    <property type="nucleotide sequence ID" value="NZ_WPHU01000047.1"/>
</dbReference>
<dbReference type="PANTHER" id="PTHR34047">
    <property type="entry name" value="NUCLEAR INTRON MATURASE 1, MITOCHONDRIAL-RELATED"/>
    <property type="match status" value="1"/>
</dbReference>
<keyword evidence="3" id="KW-0695">RNA-directed DNA polymerase</keyword>
<gene>
    <name evidence="3" type="ORF">GOZ88_26650</name>
</gene>
<dbReference type="InterPro" id="IPR025960">
    <property type="entry name" value="RVT_N"/>
</dbReference>
<sequence length="148" mass="16739">MTVTTVTGAASREAVSWDQIDWRKAYQHVRRLQMRIAKAVREGRWGKVKALQRLLTHSFSGKALAVKRVTGNQGKRTPGVDRIIWDTPGKCVRGLLSLKRRGYHPLPLRRVYIPKANSKKLRPLGIPTMKDRAMQALHLLALLPVAET</sequence>
<name>A0A7K1RNP9_AGRVI</name>
<dbReference type="SUPFAM" id="SSF56672">
    <property type="entry name" value="DNA/RNA polymerases"/>
    <property type="match status" value="1"/>
</dbReference>
<feature type="domain" description="Reverse transcriptase N-terminal" evidence="2">
    <location>
        <begin position="17"/>
        <end position="92"/>
    </location>
</feature>
<keyword evidence="3" id="KW-0548">Nucleotidyltransferase</keyword>
<dbReference type="InterPro" id="IPR043502">
    <property type="entry name" value="DNA/RNA_pol_sf"/>
</dbReference>
<evidence type="ECO:0000259" key="2">
    <source>
        <dbReference type="Pfam" id="PF13655"/>
    </source>
</evidence>
<evidence type="ECO:0000313" key="4">
    <source>
        <dbReference type="Proteomes" id="UP000440716"/>
    </source>
</evidence>
<dbReference type="Pfam" id="PF13655">
    <property type="entry name" value="RVT_N"/>
    <property type="match status" value="1"/>
</dbReference>
<dbReference type="EMBL" id="WPHU01000047">
    <property type="protein sequence ID" value="MVA59654.1"/>
    <property type="molecule type" value="Genomic_DNA"/>
</dbReference>
<proteinExistence type="inferred from homology"/>
<dbReference type="Proteomes" id="UP000440716">
    <property type="component" value="Unassembled WGS sequence"/>
</dbReference>
<comment type="caution">
    <text evidence="3">The sequence shown here is derived from an EMBL/GenBank/DDBJ whole genome shotgun (WGS) entry which is preliminary data.</text>
</comment>
<dbReference type="AlphaFoldDB" id="A0A7K1RNP9"/>
<dbReference type="GO" id="GO:0003964">
    <property type="term" value="F:RNA-directed DNA polymerase activity"/>
    <property type="evidence" value="ECO:0007669"/>
    <property type="project" value="UniProtKB-KW"/>
</dbReference>
<dbReference type="InterPro" id="IPR051083">
    <property type="entry name" value="GrpII_Intron_Splice-Mob/Def"/>
</dbReference>
<protein>
    <submittedName>
        <fullName evidence="3">Group II intron reverse transcriptase/maturase</fullName>
    </submittedName>
</protein>
<accession>A0A7K1RNP9</accession>
<reference evidence="3 4" key="1">
    <citation type="submission" date="2019-12" db="EMBL/GenBank/DDBJ databases">
        <title>Whole-genome sequencing of Allorhizobium vitis.</title>
        <authorList>
            <person name="Gan H.M."/>
            <person name="Szegedi E."/>
            <person name="Burr T."/>
            <person name="Savka M.A."/>
        </authorList>
    </citation>
    <scope>NUCLEOTIDE SEQUENCE [LARGE SCALE GENOMIC DNA]</scope>
    <source>
        <strain evidence="3 4">CG415</strain>
    </source>
</reference>
<keyword evidence="3" id="KW-0808">Transferase</keyword>
<comment type="similarity">
    <text evidence="1">Belongs to the bacterial reverse transcriptase family.</text>
</comment>
<evidence type="ECO:0000256" key="1">
    <source>
        <dbReference type="ARBA" id="ARBA00034120"/>
    </source>
</evidence>
<feature type="non-terminal residue" evidence="3">
    <location>
        <position position="148"/>
    </location>
</feature>
<organism evidence="3 4">
    <name type="scientific">Agrobacterium vitis</name>
    <name type="common">Rhizobium vitis</name>
    <dbReference type="NCBI Taxonomy" id="373"/>
    <lineage>
        <taxon>Bacteria</taxon>
        <taxon>Pseudomonadati</taxon>
        <taxon>Pseudomonadota</taxon>
        <taxon>Alphaproteobacteria</taxon>
        <taxon>Hyphomicrobiales</taxon>
        <taxon>Rhizobiaceae</taxon>
        <taxon>Rhizobium/Agrobacterium group</taxon>
        <taxon>Agrobacterium</taxon>
    </lineage>
</organism>
<dbReference type="PANTHER" id="PTHR34047:SF8">
    <property type="entry name" value="PROTEIN YKFC"/>
    <property type="match status" value="1"/>
</dbReference>
<evidence type="ECO:0000313" key="3">
    <source>
        <dbReference type="EMBL" id="MVA59654.1"/>
    </source>
</evidence>